<keyword evidence="1" id="KW-0812">Transmembrane</keyword>
<sequence length="257" mass="26590">MTMIADAPPRPTTVTAAFWVQVGAVVLLLGLIGVVVAHAVYYDGLINEVAARFPDTDPADVSGERTGNVVGSVLMGGVMLIAAVLLAATAVPLLRGSNVARILVFVAGGVHLLFLCLPGFGAVAIVPFLLAPAPDFGPLPEDLPPEVVPWEESGFLDTLWARSSGSDELFFGGLSLGGLLEVALVVAIVLLVALPPASRYFVPRRPTPGYALVASVPPPPAYATGGMPYFVCPDPAAHYPRPPAPAAPEAAPPEHRP</sequence>
<feature type="transmembrane region" description="Helical" evidence="1">
    <location>
        <begin position="169"/>
        <end position="194"/>
    </location>
</feature>
<comment type="caution">
    <text evidence="2">The sequence shown here is derived from an EMBL/GenBank/DDBJ whole genome shotgun (WGS) entry which is preliminary data.</text>
</comment>
<gene>
    <name evidence="2" type="ORF">Asi02nite_49370</name>
</gene>
<evidence type="ECO:0000256" key="1">
    <source>
        <dbReference type="SAM" id="Phobius"/>
    </source>
</evidence>
<name>A0ABQ4CVV3_9ACTN</name>
<proteinExistence type="predicted"/>
<dbReference type="RefSeq" id="WP_203716284.1">
    <property type="nucleotide sequence ID" value="NZ_BONE01000043.1"/>
</dbReference>
<organism evidence="2 3">
    <name type="scientific">Asanoa siamensis</name>
    <dbReference type="NCBI Taxonomy" id="926357"/>
    <lineage>
        <taxon>Bacteria</taxon>
        <taxon>Bacillati</taxon>
        <taxon>Actinomycetota</taxon>
        <taxon>Actinomycetes</taxon>
        <taxon>Micromonosporales</taxon>
        <taxon>Micromonosporaceae</taxon>
        <taxon>Asanoa</taxon>
    </lineage>
</organism>
<dbReference type="Proteomes" id="UP000604117">
    <property type="component" value="Unassembled WGS sequence"/>
</dbReference>
<reference evidence="2 3" key="1">
    <citation type="submission" date="2021-01" db="EMBL/GenBank/DDBJ databases">
        <title>Whole genome shotgun sequence of Asanoa siamensis NBRC 107932.</title>
        <authorList>
            <person name="Komaki H."/>
            <person name="Tamura T."/>
        </authorList>
    </citation>
    <scope>NUCLEOTIDE SEQUENCE [LARGE SCALE GENOMIC DNA]</scope>
    <source>
        <strain evidence="2 3">NBRC 107932</strain>
    </source>
</reference>
<keyword evidence="1" id="KW-0472">Membrane</keyword>
<evidence type="ECO:0000313" key="3">
    <source>
        <dbReference type="Proteomes" id="UP000604117"/>
    </source>
</evidence>
<dbReference type="EMBL" id="BONE01000043">
    <property type="protein sequence ID" value="GIF75419.1"/>
    <property type="molecule type" value="Genomic_DNA"/>
</dbReference>
<evidence type="ECO:0000313" key="2">
    <source>
        <dbReference type="EMBL" id="GIF75419.1"/>
    </source>
</evidence>
<accession>A0ABQ4CVV3</accession>
<protein>
    <submittedName>
        <fullName evidence="2">Uncharacterized protein</fullName>
    </submittedName>
</protein>
<keyword evidence="3" id="KW-1185">Reference proteome</keyword>
<feature type="transmembrane region" description="Helical" evidence="1">
    <location>
        <begin position="12"/>
        <end position="41"/>
    </location>
</feature>
<keyword evidence="1" id="KW-1133">Transmembrane helix</keyword>
<feature type="transmembrane region" description="Helical" evidence="1">
    <location>
        <begin position="69"/>
        <end position="91"/>
    </location>
</feature>
<feature type="transmembrane region" description="Helical" evidence="1">
    <location>
        <begin position="103"/>
        <end position="130"/>
    </location>
</feature>